<evidence type="ECO:0000256" key="3">
    <source>
        <dbReference type="ARBA" id="ARBA00023027"/>
    </source>
</evidence>
<dbReference type="Pfam" id="PF25137">
    <property type="entry name" value="ADH_Fe_C"/>
    <property type="match status" value="1"/>
</dbReference>
<dbReference type="RefSeq" id="WP_114019154.1">
    <property type="nucleotide sequence ID" value="NZ_QOIM01000049.1"/>
</dbReference>
<gene>
    <name evidence="6" type="ORF">DQ392_31700</name>
</gene>
<accession>A0A367E6J6</accession>
<dbReference type="InterPro" id="IPR018211">
    <property type="entry name" value="ADH_Fe_CS"/>
</dbReference>
<dbReference type="FunFam" id="1.20.1090.10:FF:000001">
    <property type="entry name" value="Aldehyde-alcohol dehydrogenase"/>
    <property type="match status" value="1"/>
</dbReference>
<proteinExistence type="inferred from homology"/>
<dbReference type="FunFam" id="3.40.50.1970:FF:000003">
    <property type="entry name" value="Alcohol dehydrogenase, iron-containing"/>
    <property type="match status" value="1"/>
</dbReference>
<dbReference type="InterPro" id="IPR056798">
    <property type="entry name" value="ADH_Fe_C"/>
</dbReference>
<evidence type="ECO:0000259" key="4">
    <source>
        <dbReference type="Pfam" id="PF00465"/>
    </source>
</evidence>
<dbReference type="PANTHER" id="PTHR11496:SF102">
    <property type="entry name" value="ALCOHOL DEHYDROGENASE 4"/>
    <property type="match status" value="1"/>
</dbReference>
<protein>
    <submittedName>
        <fullName evidence="6">Iron-containing alcohol dehydrogenase</fullName>
    </submittedName>
</protein>
<dbReference type="GO" id="GO:0046872">
    <property type="term" value="F:metal ion binding"/>
    <property type="evidence" value="ECO:0007669"/>
    <property type="project" value="InterPro"/>
</dbReference>
<dbReference type="PROSITE" id="PS00913">
    <property type="entry name" value="ADH_IRON_1"/>
    <property type="match status" value="1"/>
</dbReference>
<keyword evidence="7" id="KW-1185">Reference proteome</keyword>
<dbReference type="OrthoDB" id="323926at2"/>
<reference evidence="6 7" key="1">
    <citation type="submission" date="2018-06" db="EMBL/GenBank/DDBJ databases">
        <title>Streptomyces reniochalinae sp. nov. and Streptomyces diacarnus sp. nov. from marine sponges.</title>
        <authorList>
            <person name="Li L."/>
        </authorList>
    </citation>
    <scope>NUCLEOTIDE SEQUENCE [LARGE SCALE GENOMIC DNA]</scope>
    <source>
        <strain evidence="6 7">LHW50302</strain>
    </source>
</reference>
<comment type="caution">
    <text evidence="6">The sequence shown here is derived from an EMBL/GenBank/DDBJ whole genome shotgun (WGS) entry which is preliminary data.</text>
</comment>
<name>A0A367E6J6_9ACTN</name>
<evidence type="ECO:0000256" key="1">
    <source>
        <dbReference type="ARBA" id="ARBA00007358"/>
    </source>
</evidence>
<comment type="similarity">
    <text evidence="1">Belongs to the iron-containing alcohol dehydrogenase family.</text>
</comment>
<dbReference type="CDD" id="cd08194">
    <property type="entry name" value="Fe-ADH-like"/>
    <property type="match status" value="1"/>
</dbReference>
<dbReference type="PANTHER" id="PTHR11496">
    <property type="entry name" value="ALCOHOL DEHYDROGENASE"/>
    <property type="match status" value="1"/>
</dbReference>
<dbReference type="Pfam" id="PF00465">
    <property type="entry name" value="Fe-ADH"/>
    <property type="match status" value="1"/>
</dbReference>
<dbReference type="Gene3D" id="1.20.1090.10">
    <property type="entry name" value="Dehydroquinate synthase-like - alpha domain"/>
    <property type="match status" value="1"/>
</dbReference>
<dbReference type="SUPFAM" id="SSF56796">
    <property type="entry name" value="Dehydroquinate synthase-like"/>
    <property type="match status" value="1"/>
</dbReference>
<evidence type="ECO:0000313" key="7">
    <source>
        <dbReference type="Proteomes" id="UP000253507"/>
    </source>
</evidence>
<dbReference type="EMBL" id="QOIM01000049">
    <property type="protein sequence ID" value="RCG13674.1"/>
    <property type="molecule type" value="Genomic_DNA"/>
</dbReference>
<keyword evidence="3" id="KW-0520">NAD</keyword>
<feature type="domain" description="Alcohol dehydrogenase iron-type/glycerol dehydrogenase GldA" evidence="4">
    <location>
        <begin position="15"/>
        <end position="182"/>
    </location>
</feature>
<dbReference type="InterPro" id="IPR001670">
    <property type="entry name" value="ADH_Fe/GldA"/>
</dbReference>
<sequence>MSSARTEAVFNFAQPRDMRVGGGGLNRIGEVMTALGASRPLIVTDAFLVSTGLAEQTAALLRDAGCAPSVFSETIPDPTTDSLVKGLEAIRADDCDVLIGLGGGSPMDTAKALALLSVQGGEMRDYKAPRHNTAAALPIVAVPTTAGSGSEATQFTIITDSGSDEKMLCTGRSFLPAAAIIDFELTTSMPARLTADTGIDALTHAVEAYVSKRANPLSDALALTAISTVGDNLRRVVDNGEDRSARAAMMLAATQAGIAFSNSSVALVHGMSRPIGAHFHVAHGLSNAMLFPAVTAFSAFADPAATARYAACSRAFGAATASDSDQAAAGALVDAIGRLCGDLKVPTPHEFGIDEAHWNRLIPLMAEQALSSGSPANNPRVPSAEEIAQLYTQIYR</sequence>
<feature type="domain" description="Fe-containing alcohol dehydrogenase-like C-terminal" evidence="5">
    <location>
        <begin position="194"/>
        <end position="395"/>
    </location>
</feature>
<keyword evidence="2" id="KW-0560">Oxidoreductase</keyword>
<dbReference type="Gene3D" id="3.40.50.1970">
    <property type="match status" value="1"/>
</dbReference>
<dbReference type="AlphaFoldDB" id="A0A367E6J6"/>
<organism evidence="6 7">
    <name type="scientific">Streptomyces reniochalinae</name>
    <dbReference type="NCBI Taxonomy" id="2250578"/>
    <lineage>
        <taxon>Bacteria</taxon>
        <taxon>Bacillati</taxon>
        <taxon>Actinomycetota</taxon>
        <taxon>Actinomycetes</taxon>
        <taxon>Kitasatosporales</taxon>
        <taxon>Streptomycetaceae</taxon>
        <taxon>Streptomyces</taxon>
    </lineage>
</organism>
<evidence type="ECO:0000313" key="6">
    <source>
        <dbReference type="EMBL" id="RCG13674.1"/>
    </source>
</evidence>
<evidence type="ECO:0000256" key="2">
    <source>
        <dbReference type="ARBA" id="ARBA00023002"/>
    </source>
</evidence>
<dbReference type="InterPro" id="IPR039697">
    <property type="entry name" value="Alcohol_dehydrogenase_Fe"/>
</dbReference>
<dbReference type="GO" id="GO:0004022">
    <property type="term" value="F:alcohol dehydrogenase (NAD+) activity"/>
    <property type="evidence" value="ECO:0007669"/>
    <property type="project" value="TreeGrafter"/>
</dbReference>
<dbReference type="Proteomes" id="UP000253507">
    <property type="component" value="Unassembled WGS sequence"/>
</dbReference>
<evidence type="ECO:0000259" key="5">
    <source>
        <dbReference type="Pfam" id="PF25137"/>
    </source>
</evidence>